<evidence type="ECO:0000259" key="1">
    <source>
        <dbReference type="Pfam" id="PF01551"/>
    </source>
</evidence>
<gene>
    <name evidence="2" type="ORF">CA264_10980</name>
</gene>
<dbReference type="InterPro" id="IPR016047">
    <property type="entry name" value="M23ase_b-sheet_dom"/>
</dbReference>
<name>A0A1X9YST0_9BACT</name>
<dbReference type="SUPFAM" id="SSF51261">
    <property type="entry name" value="Duplicated hybrid motif"/>
    <property type="match status" value="1"/>
</dbReference>
<dbReference type="Pfam" id="PF01551">
    <property type="entry name" value="Peptidase_M23"/>
    <property type="match status" value="1"/>
</dbReference>
<accession>A0A1X9YST0</accession>
<sequence>MKHKEDLSALLSRHRHAFAPVLDADLNSAAVCRLDFTADNSLLQQTDLQDTDAFNAAVNQLLQQQQARIGVGGYMEDRFIYRRSRHFAVEAESRNLHLGVDVWLEAGTAVFAPLDATVHSFRDNDNFGDYGPTIILQHELEGLTFYTLYGHLSRTSLEGLQQGQPVRKGQKIAEVGPYPENGNWPPHLHFQVIADMEGKHGDFPGVATTAERSKYEQLCPNPNLILQCRHLPPFAETA</sequence>
<dbReference type="STRING" id="709015.GCA_000472485_02215"/>
<dbReference type="InterPro" id="IPR050570">
    <property type="entry name" value="Cell_wall_metabolism_enzyme"/>
</dbReference>
<organism evidence="2 3">
    <name type="scientific">Pontibacter actiniarum</name>
    <dbReference type="NCBI Taxonomy" id="323450"/>
    <lineage>
        <taxon>Bacteria</taxon>
        <taxon>Pseudomonadati</taxon>
        <taxon>Bacteroidota</taxon>
        <taxon>Cytophagia</taxon>
        <taxon>Cytophagales</taxon>
        <taxon>Hymenobacteraceae</taxon>
        <taxon>Pontibacter</taxon>
    </lineage>
</organism>
<protein>
    <submittedName>
        <fullName evidence="2">Peptidase M23</fullName>
    </submittedName>
</protein>
<dbReference type="InterPro" id="IPR011055">
    <property type="entry name" value="Dup_hybrid_motif"/>
</dbReference>
<reference evidence="3" key="1">
    <citation type="submission" date="2017-05" db="EMBL/GenBank/DDBJ databases">
        <authorList>
            <person name="Ray J."/>
            <person name="Price M."/>
            <person name="Deutschbauer A."/>
        </authorList>
    </citation>
    <scope>NUCLEOTIDE SEQUENCE [LARGE SCALE GENOMIC DNA]</scope>
    <source>
        <strain evidence="3">DSM 19842</strain>
    </source>
</reference>
<dbReference type="RefSeq" id="WP_025607132.1">
    <property type="nucleotide sequence ID" value="NZ_CP021235.1"/>
</dbReference>
<evidence type="ECO:0000313" key="2">
    <source>
        <dbReference type="EMBL" id="ARS35918.1"/>
    </source>
</evidence>
<dbReference type="AlphaFoldDB" id="A0A1X9YST0"/>
<evidence type="ECO:0000313" key="3">
    <source>
        <dbReference type="Proteomes" id="UP000266292"/>
    </source>
</evidence>
<dbReference type="KEGG" id="pact:CA264_10980"/>
<dbReference type="GO" id="GO:0004222">
    <property type="term" value="F:metalloendopeptidase activity"/>
    <property type="evidence" value="ECO:0007669"/>
    <property type="project" value="TreeGrafter"/>
</dbReference>
<dbReference type="OrthoDB" id="9801052at2"/>
<dbReference type="CDD" id="cd12797">
    <property type="entry name" value="M23_peptidase"/>
    <property type="match status" value="1"/>
</dbReference>
<dbReference type="Gene3D" id="2.70.70.10">
    <property type="entry name" value="Glucose Permease (Domain IIA)"/>
    <property type="match status" value="1"/>
</dbReference>
<dbReference type="EMBL" id="CP021235">
    <property type="protein sequence ID" value="ARS35918.1"/>
    <property type="molecule type" value="Genomic_DNA"/>
</dbReference>
<dbReference type="Proteomes" id="UP000266292">
    <property type="component" value="Chromosome"/>
</dbReference>
<proteinExistence type="predicted"/>
<keyword evidence="3" id="KW-1185">Reference proteome</keyword>
<dbReference type="PANTHER" id="PTHR21666:SF270">
    <property type="entry name" value="MUREIN HYDROLASE ACTIVATOR ENVC"/>
    <property type="match status" value="1"/>
</dbReference>
<dbReference type="PANTHER" id="PTHR21666">
    <property type="entry name" value="PEPTIDASE-RELATED"/>
    <property type="match status" value="1"/>
</dbReference>
<feature type="domain" description="M23ase beta-sheet core" evidence="1">
    <location>
        <begin position="96"/>
        <end position="194"/>
    </location>
</feature>